<evidence type="ECO:0000259" key="3">
    <source>
        <dbReference type="PROSITE" id="PS51371"/>
    </source>
</evidence>
<feature type="domain" description="CBS" evidence="3">
    <location>
        <begin position="9"/>
        <end position="67"/>
    </location>
</feature>
<dbReference type="Proteomes" id="UP000562254">
    <property type="component" value="Unassembled WGS sequence"/>
</dbReference>
<proteinExistence type="predicted"/>
<dbReference type="SMART" id="SM00116">
    <property type="entry name" value="CBS"/>
    <property type="match status" value="2"/>
</dbReference>
<dbReference type="PROSITE" id="PS51371">
    <property type="entry name" value="CBS"/>
    <property type="match status" value="2"/>
</dbReference>
<evidence type="ECO:0000256" key="1">
    <source>
        <dbReference type="ARBA" id="ARBA00023122"/>
    </source>
</evidence>
<keyword evidence="5" id="KW-1185">Reference proteome</keyword>
<comment type="caution">
    <text evidence="4">The sequence shown here is derived from an EMBL/GenBank/DDBJ whole genome shotgun (WGS) entry which is preliminary data.</text>
</comment>
<feature type="domain" description="CBS" evidence="3">
    <location>
        <begin position="76"/>
        <end position="132"/>
    </location>
</feature>
<sequence>MPQRTMGEIIRDQRPLVLGPEATVAEACAAMHARRVGAVLVGDAERRLLGIFTGRDAVRLLAEGLDAKATRLDAVMTRKPTTLGPKATAMEALQLLNDCGFRHLPIVDGGRIAGIVSRYDFRAREYGRLDDASGFMEILR</sequence>
<dbReference type="AlphaFoldDB" id="A0A840Y7G7"/>
<organism evidence="4 5">
    <name type="scientific">Neoroseomonas alkaliterrae</name>
    <dbReference type="NCBI Taxonomy" id="1452450"/>
    <lineage>
        <taxon>Bacteria</taxon>
        <taxon>Pseudomonadati</taxon>
        <taxon>Pseudomonadota</taxon>
        <taxon>Alphaproteobacteria</taxon>
        <taxon>Acetobacterales</taxon>
        <taxon>Acetobacteraceae</taxon>
        <taxon>Neoroseomonas</taxon>
    </lineage>
</organism>
<evidence type="ECO:0000256" key="2">
    <source>
        <dbReference type="PROSITE-ProRule" id="PRU00703"/>
    </source>
</evidence>
<accession>A0A840Y7G7</accession>
<dbReference type="RefSeq" id="WP_184485398.1">
    <property type="nucleotide sequence ID" value="NZ_JAAEDJ010000161.1"/>
</dbReference>
<dbReference type="SUPFAM" id="SSF54631">
    <property type="entry name" value="CBS-domain pair"/>
    <property type="match status" value="1"/>
</dbReference>
<evidence type="ECO:0000313" key="4">
    <source>
        <dbReference type="EMBL" id="MBB5690522.1"/>
    </source>
</evidence>
<evidence type="ECO:0000313" key="5">
    <source>
        <dbReference type="Proteomes" id="UP000562254"/>
    </source>
</evidence>
<dbReference type="InterPro" id="IPR000644">
    <property type="entry name" value="CBS_dom"/>
</dbReference>
<dbReference type="InterPro" id="IPR046342">
    <property type="entry name" value="CBS_dom_sf"/>
</dbReference>
<gene>
    <name evidence="4" type="ORF">FHS88_002657</name>
</gene>
<keyword evidence="1 2" id="KW-0129">CBS domain</keyword>
<reference evidence="4 5" key="1">
    <citation type="submission" date="2020-08" db="EMBL/GenBank/DDBJ databases">
        <title>Genomic Encyclopedia of Type Strains, Phase IV (KMG-IV): sequencing the most valuable type-strain genomes for metagenomic binning, comparative biology and taxonomic classification.</title>
        <authorList>
            <person name="Goeker M."/>
        </authorList>
    </citation>
    <scope>NUCLEOTIDE SEQUENCE [LARGE SCALE GENOMIC DNA]</scope>
    <source>
        <strain evidence="4 5">DSM 25895</strain>
    </source>
</reference>
<dbReference type="Pfam" id="PF00571">
    <property type="entry name" value="CBS"/>
    <property type="match status" value="2"/>
</dbReference>
<protein>
    <submittedName>
        <fullName evidence="4">CBS domain-containing protein</fullName>
    </submittedName>
</protein>
<dbReference type="PANTHER" id="PTHR43080">
    <property type="entry name" value="CBS DOMAIN-CONTAINING PROTEIN CBSX3, MITOCHONDRIAL"/>
    <property type="match status" value="1"/>
</dbReference>
<dbReference type="PANTHER" id="PTHR43080:SF2">
    <property type="entry name" value="CBS DOMAIN-CONTAINING PROTEIN"/>
    <property type="match status" value="1"/>
</dbReference>
<name>A0A840Y7G7_9PROT</name>
<dbReference type="Gene3D" id="3.10.580.10">
    <property type="entry name" value="CBS-domain"/>
    <property type="match status" value="1"/>
</dbReference>
<dbReference type="InterPro" id="IPR051257">
    <property type="entry name" value="Diverse_CBS-Domain"/>
</dbReference>
<dbReference type="EMBL" id="JACIJE010000007">
    <property type="protein sequence ID" value="MBB5690522.1"/>
    <property type="molecule type" value="Genomic_DNA"/>
</dbReference>